<evidence type="ECO:0000313" key="2">
    <source>
        <dbReference type="Proteomes" id="UP000430345"/>
    </source>
</evidence>
<gene>
    <name evidence="1" type="ORF">GBZ86_16675</name>
</gene>
<sequence length="165" mass="19754">MHKDITLDNNSIFLENFMDSLLNNKDVERFYNDNKSEVVNIYKEYAADFNTFKEITNEDANNKLNKYIEKYSSLIINKSFCDFISFKWGQDSYNKVKEWIEKSLIKSKELLQYNEENNIEKRKIFLGNEKFISSYEKQLKEVDTTIEFVSIKEKKDYINCLAIIK</sequence>
<proteinExistence type="predicted"/>
<name>A0A6I1MPJ6_9CLOT</name>
<organism evidence="1 2">
    <name type="scientific">Clostridium tarantellae</name>
    <dbReference type="NCBI Taxonomy" id="39493"/>
    <lineage>
        <taxon>Bacteria</taxon>
        <taxon>Bacillati</taxon>
        <taxon>Bacillota</taxon>
        <taxon>Clostridia</taxon>
        <taxon>Eubacteriales</taxon>
        <taxon>Clostridiaceae</taxon>
        <taxon>Clostridium</taxon>
    </lineage>
</organism>
<dbReference type="Proteomes" id="UP000430345">
    <property type="component" value="Unassembled WGS sequence"/>
</dbReference>
<dbReference type="OrthoDB" id="1891890at2"/>
<dbReference type="EMBL" id="WHJC01000626">
    <property type="protein sequence ID" value="MPQ45345.1"/>
    <property type="molecule type" value="Genomic_DNA"/>
</dbReference>
<protein>
    <submittedName>
        <fullName evidence="1">Uncharacterized protein</fullName>
    </submittedName>
</protein>
<keyword evidence="2" id="KW-1185">Reference proteome</keyword>
<dbReference type="AlphaFoldDB" id="A0A6I1MPJ6"/>
<evidence type="ECO:0000313" key="1">
    <source>
        <dbReference type="EMBL" id="MPQ45345.1"/>
    </source>
</evidence>
<accession>A0A6I1MPJ6</accession>
<comment type="caution">
    <text evidence="1">The sequence shown here is derived from an EMBL/GenBank/DDBJ whole genome shotgun (WGS) entry which is preliminary data.</text>
</comment>
<reference evidence="1 2" key="1">
    <citation type="submission" date="2019-10" db="EMBL/GenBank/DDBJ databases">
        <title>The Genome Sequence of Clostridium tarantellae Isolated from Fish Brain.</title>
        <authorList>
            <person name="Bano L."/>
            <person name="Kiel M."/>
            <person name="Sales G."/>
            <person name="Doxey A.C."/>
            <person name="Mansfield M.J."/>
            <person name="Schiavone M."/>
            <person name="Rossetto O."/>
            <person name="Pirazzini M."/>
            <person name="Dobrindt U."/>
            <person name="Montecucco C."/>
        </authorList>
    </citation>
    <scope>NUCLEOTIDE SEQUENCE [LARGE SCALE GENOMIC DNA]</scope>
    <source>
        <strain evidence="1 2">DSM 3997</strain>
    </source>
</reference>
<feature type="non-terminal residue" evidence="1">
    <location>
        <position position="165"/>
    </location>
</feature>
<dbReference type="RefSeq" id="WP_152892511.1">
    <property type="nucleotide sequence ID" value="NZ_WHJC01000626.1"/>
</dbReference>